<comment type="caution">
    <text evidence="1">The sequence shown here is derived from an EMBL/GenBank/DDBJ whole genome shotgun (WGS) entry which is preliminary data.</text>
</comment>
<reference evidence="1 2" key="1">
    <citation type="submission" date="2023-12" db="EMBL/GenBank/DDBJ databases">
        <title>Genomic sequences of Capnocytophaga and Parvimonas strains.</title>
        <authorList>
            <person name="Watt R.M."/>
            <person name="Wang M."/>
            <person name="Yang T."/>
            <person name="Tong W.M."/>
        </authorList>
    </citation>
    <scope>NUCLEOTIDE SEQUENCE [LARGE SCALE GENOMIC DNA]</scope>
    <source>
        <strain evidence="1 2">CCUG 13156</strain>
    </source>
</reference>
<accession>A0ABU5Y7F2</accession>
<protein>
    <submittedName>
        <fullName evidence="1">Uncharacterized protein</fullName>
    </submittedName>
</protein>
<organism evidence="1 2">
    <name type="scientific">Capnocytophaga gingivalis</name>
    <dbReference type="NCBI Taxonomy" id="1017"/>
    <lineage>
        <taxon>Bacteria</taxon>
        <taxon>Pseudomonadati</taxon>
        <taxon>Bacteroidota</taxon>
        <taxon>Flavobacteriia</taxon>
        <taxon>Flavobacteriales</taxon>
        <taxon>Flavobacteriaceae</taxon>
        <taxon>Capnocytophaga</taxon>
    </lineage>
</organism>
<gene>
    <name evidence="1" type="ORF">VJJ49_03310</name>
</gene>
<keyword evidence="2" id="KW-1185">Reference proteome</keyword>
<proteinExistence type="predicted"/>
<dbReference type="RefSeq" id="WP_323978926.1">
    <property type="nucleotide sequence ID" value="NZ_JAYKBV010000003.1"/>
</dbReference>
<evidence type="ECO:0000313" key="1">
    <source>
        <dbReference type="EMBL" id="MEB3039720.1"/>
    </source>
</evidence>
<sequence>MNKIFFKKKEFIEFLPKNSVKSIDSYINYVENADKYFRNRLFEIIENIFNAKSLDALDELREIGEELFEIIESASKTHYRAGFMKYLDFIEESISLSNHLSTISISLKKIKEEVEKEENVYNANKTYIHFSSDIVKDKLFGRLISQDRYNNNDKIIFPIRFIKQYFYKTGKEKYFDKIINDKIKNIIYFVNDTPKKVKDLKELEIDITDGQIFINKEKIYTKTDTNTLVPFKTKLRILKEITIDHIKPISTLLESLDKDEYNQFNLITNEFRKRANGDLDRDNIRILSTQIANDEQFRNKINSAKLKEEFEKINTKIELQLMLNTYNSKKGTK</sequence>
<dbReference type="Proteomes" id="UP001324270">
    <property type="component" value="Unassembled WGS sequence"/>
</dbReference>
<dbReference type="EMBL" id="JAYKBV010000003">
    <property type="protein sequence ID" value="MEB3039720.1"/>
    <property type="molecule type" value="Genomic_DNA"/>
</dbReference>
<name>A0ABU5Y7F2_9FLAO</name>
<evidence type="ECO:0000313" key="2">
    <source>
        <dbReference type="Proteomes" id="UP001324270"/>
    </source>
</evidence>